<name>A0A1H2VR11_9BACL</name>
<keyword evidence="2" id="KW-1185">Reference proteome</keyword>
<dbReference type="EMBL" id="FNNQ01000005">
    <property type="protein sequence ID" value="SDW70766.1"/>
    <property type="molecule type" value="Genomic_DNA"/>
</dbReference>
<dbReference type="OrthoDB" id="2404998at2"/>
<dbReference type="RefSeq" id="WP_091738307.1">
    <property type="nucleotide sequence ID" value="NZ_FNNQ01000005.1"/>
</dbReference>
<gene>
    <name evidence="1" type="ORF">SAMN05444487_105183</name>
</gene>
<proteinExistence type="predicted"/>
<sequence>MEAIILITGNVKNTITLDPTLWIFDERHFEIQERFPEIEGLGMELAPFLAHAEPANDAERVTLHQKDGGLIHLTLAETQQAILQFAHHGKPISKEGPALFHFHDSKSIGSVTKIEVK</sequence>
<accession>A0A1H2VR11</accession>
<protein>
    <submittedName>
        <fullName evidence="1">Uncharacterized protein</fullName>
    </submittedName>
</protein>
<dbReference type="AlphaFoldDB" id="A0A1H2VR11"/>
<reference evidence="1 2" key="1">
    <citation type="submission" date="2016-10" db="EMBL/GenBank/DDBJ databases">
        <authorList>
            <person name="de Groot N.N."/>
        </authorList>
    </citation>
    <scope>NUCLEOTIDE SEQUENCE [LARGE SCALE GENOMIC DNA]</scope>
    <source>
        <strain evidence="1 2">DSM 45610</strain>
    </source>
</reference>
<evidence type="ECO:0000313" key="1">
    <source>
        <dbReference type="EMBL" id="SDW70766.1"/>
    </source>
</evidence>
<dbReference type="Proteomes" id="UP000198534">
    <property type="component" value="Unassembled WGS sequence"/>
</dbReference>
<organism evidence="1 2">
    <name type="scientific">Marininema mesophilum</name>
    <dbReference type="NCBI Taxonomy" id="1048340"/>
    <lineage>
        <taxon>Bacteria</taxon>
        <taxon>Bacillati</taxon>
        <taxon>Bacillota</taxon>
        <taxon>Bacilli</taxon>
        <taxon>Bacillales</taxon>
        <taxon>Thermoactinomycetaceae</taxon>
        <taxon>Marininema</taxon>
    </lineage>
</organism>
<evidence type="ECO:0000313" key="2">
    <source>
        <dbReference type="Proteomes" id="UP000198534"/>
    </source>
</evidence>
<dbReference type="STRING" id="1048340.SAMN05444487_105183"/>